<organism evidence="2 3">
    <name type="scientific">Stackebrandtia nassauensis (strain DSM 44728 / CIP 108903 / NRRL B-16338 / NBRC 102104 / LLR-40K-21)</name>
    <dbReference type="NCBI Taxonomy" id="446470"/>
    <lineage>
        <taxon>Bacteria</taxon>
        <taxon>Bacillati</taxon>
        <taxon>Actinomycetota</taxon>
        <taxon>Actinomycetes</taxon>
        <taxon>Glycomycetales</taxon>
        <taxon>Glycomycetaceae</taxon>
        <taxon>Stackebrandtia</taxon>
    </lineage>
</organism>
<protein>
    <submittedName>
        <fullName evidence="2">Amidase</fullName>
    </submittedName>
</protein>
<dbReference type="GO" id="GO:0003824">
    <property type="term" value="F:catalytic activity"/>
    <property type="evidence" value="ECO:0007669"/>
    <property type="project" value="InterPro"/>
</dbReference>
<dbReference type="PANTHER" id="PTHR11895:SF172">
    <property type="entry name" value="GLUTAMYL-TRNA(GLN) AMIDOTRANSFERASE"/>
    <property type="match status" value="1"/>
</dbReference>
<accession>D3PW47</accession>
<dbReference type="AlphaFoldDB" id="D3PW47"/>
<name>D3PW47_STANL</name>
<dbReference type="InterPro" id="IPR000120">
    <property type="entry name" value="Amidase"/>
</dbReference>
<sequence>MSWPRATARQIAHAVRRGDATAATVVAEHIAEGEARAAISGAFTAARGRSALAEAKTVDELPDLASLSLAGVPVAVCERFSVAGQHTRHGSNAAVLPVASRDHEVVRRLRGAGAVVIGSTRSSELGLWASTDDGQGPLANPWRADRGVAGPSGGAAVVVADGTVPLAVGSDGPGTAGGVRTTAAACGLIGVSAEHDPAEYRENTAGWLSGAAGVLATTVGDAAEAHAVLTRTRPSVISEPHRLRIAATDRPPIGGVGQMRGPINPDAETVESLLEVVRTLTDLGHDTRRFAPNLGTRASGASFTAWAAAAGQRAARFERARLQRRTRRLAAVGDRTLRGGLSVLFGDGARTRAHVVEWFTDHGIDVLVTPALAAPAAPGENWSRMGLRENLRASARAAAFTAVWGLIGLPALVLPVGTRADGLPSTIQLIAPPGGGAVLFDLASQLVDVCKPRRYPPAVIADGA</sequence>
<dbReference type="InterPro" id="IPR023631">
    <property type="entry name" value="Amidase_dom"/>
</dbReference>
<reference evidence="2 3" key="1">
    <citation type="journal article" date="2009" name="Stand. Genomic Sci.">
        <title>Complete genome sequence of Stackebrandtia nassauensis type strain (LLR-40K-21).</title>
        <authorList>
            <person name="Munk C."/>
            <person name="Lapidus A."/>
            <person name="Copeland A."/>
            <person name="Jando M."/>
            <person name="Mayilraj S."/>
            <person name="Glavina Del Rio T."/>
            <person name="Nolan M."/>
            <person name="Chen F."/>
            <person name="Lucas S."/>
            <person name="Tice H."/>
            <person name="Cheng J.F."/>
            <person name="Han C."/>
            <person name="Detter J.C."/>
            <person name="Bruce D."/>
            <person name="Goodwin L."/>
            <person name="Chain P."/>
            <person name="Pitluck S."/>
            <person name="Goker M."/>
            <person name="Ovchinikova G."/>
            <person name="Pati A."/>
            <person name="Ivanova N."/>
            <person name="Mavromatis K."/>
            <person name="Chen A."/>
            <person name="Palaniappan K."/>
            <person name="Land M."/>
            <person name="Hauser L."/>
            <person name="Chang Y.J."/>
            <person name="Jeffries C.D."/>
            <person name="Bristow J."/>
            <person name="Eisen J.A."/>
            <person name="Markowitz V."/>
            <person name="Hugenholtz P."/>
            <person name="Kyrpides N.C."/>
            <person name="Klenk H.P."/>
        </authorList>
    </citation>
    <scope>NUCLEOTIDE SEQUENCE [LARGE SCALE GENOMIC DNA]</scope>
    <source>
        <strain evidence="3">DSM 44728 / CIP 108903 / NRRL B-16338 / NBRC 102104 / LLR-40K-21</strain>
    </source>
</reference>
<evidence type="ECO:0000313" key="3">
    <source>
        <dbReference type="Proteomes" id="UP000000844"/>
    </source>
</evidence>
<dbReference type="STRING" id="446470.Snas_1500"/>
<evidence type="ECO:0000313" key="2">
    <source>
        <dbReference type="EMBL" id="ADD41204.1"/>
    </source>
</evidence>
<dbReference type="Proteomes" id="UP000000844">
    <property type="component" value="Chromosome"/>
</dbReference>
<dbReference type="eggNOG" id="COG0154">
    <property type="taxonomic scope" value="Bacteria"/>
</dbReference>
<evidence type="ECO:0000259" key="1">
    <source>
        <dbReference type="Pfam" id="PF01425"/>
    </source>
</evidence>
<dbReference type="Pfam" id="PF01425">
    <property type="entry name" value="Amidase"/>
    <property type="match status" value="1"/>
</dbReference>
<gene>
    <name evidence="2" type="ordered locus">Snas_1500</name>
</gene>
<dbReference type="PANTHER" id="PTHR11895">
    <property type="entry name" value="TRANSAMIDASE"/>
    <property type="match status" value="1"/>
</dbReference>
<feature type="domain" description="Amidase" evidence="1">
    <location>
        <begin position="42"/>
        <end position="434"/>
    </location>
</feature>
<dbReference type="OrthoDB" id="5175573at2"/>
<dbReference type="Gene3D" id="3.90.1300.10">
    <property type="entry name" value="Amidase signature (AS) domain"/>
    <property type="match status" value="1"/>
</dbReference>
<dbReference type="InterPro" id="IPR036928">
    <property type="entry name" value="AS_sf"/>
</dbReference>
<dbReference type="HOGENOM" id="CLU_009600_0_4_11"/>
<keyword evidence="3" id="KW-1185">Reference proteome</keyword>
<dbReference type="EMBL" id="CP001778">
    <property type="protein sequence ID" value="ADD41204.1"/>
    <property type="molecule type" value="Genomic_DNA"/>
</dbReference>
<dbReference type="SUPFAM" id="SSF75304">
    <property type="entry name" value="Amidase signature (AS) enzymes"/>
    <property type="match status" value="1"/>
</dbReference>
<dbReference type="KEGG" id="sna:Snas_1500"/>
<proteinExistence type="predicted"/>